<comment type="caution">
    <text evidence="1">The sequence shown here is derived from an EMBL/GenBank/DDBJ whole genome shotgun (WGS) entry which is preliminary data.</text>
</comment>
<protein>
    <submittedName>
        <fullName evidence="1">Uncharacterized protein</fullName>
    </submittedName>
</protein>
<gene>
    <name evidence="1" type="ORF">FB460_0653</name>
</gene>
<keyword evidence="2" id="KW-1185">Reference proteome</keyword>
<proteinExistence type="predicted"/>
<evidence type="ECO:0000313" key="1">
    <source>
        <dbReference type="EMBL" id="TQL62862.1"/>
    </source>
</evidence>
<evidence type="ECO:0000313" key="2">
    <source>
        <dbReference type="Proteomes" id="UP000316196"/>
    </source>
</evidence>
<dbReference type="Proteomes" id="UP000316196">
    <property type="component" value="Unassembled WGS sequence"/>
</dbReference>
<dbReference type="AlphaFoldDB" id="A0A542ZR77"/>
<dbReference type="EMBL" id="VFOR01000001">
    <property type="protein sequence ID" value="TQL62862.1"/>
    <property type="molecule type" value="Genomic_DNA"/>
</dbReference>
<name>A0A542ZR77_9ACTN</name>
<sequence length="58" mass="6466">MFTWRPDIGTIEETFSDQADAEEWLTLNFTELSAEGVSEVTLLEDGEVVYGPMGLDPL</sequence>
<accession>A0A542ZR77</accession>
<reference evidence="1 2" key="1">
    <citation type="submission" date="2019-06" db="EMBL/GenBank/DDBJ databases">
        <title>Sequencing the genomes of 1000 actinobacteria strains.</title>
        <authorList>
            <person name="Klenk H.-P."/>
        </authorList>
    </citation>
    <scope>NUCLEOTIDE SEQUENCE [LARGE SCALE GENOMIC DNA]</scope>
    <source>
        <strain evidence="1 2">DSM 8251</strain>
    </source>
</reference>
<organism evidence="1 2">
    <name type="scientific">Propioniferax innocua</name>
    <dbReference type="NCBI Taxonomy" id="1753"/>
    <lineage>
        <taxon>Bacteria</taxon>
        <taxon>Bacillati</taxon>
        <taxon>Actinomycetota</taxon>
        <taxon>Actinomycetes</taxon>
        <taxon>Propionibacteriales</taxon>
        <taxon>Propionibacteriaceae</taxon>
        <taxon>Propioniferax</taxon>
    </lineage>
</organism>
<dbReference type="RefSeq" id="WP_211345805.1">
    <property type="nucleotide sequence ID" value="NZ_BAAAMD010000001.1"/>
</dbReference>